<dbReference type="SUPFAM" id="SSF48576">
    <property type="entry name" value="Terpenoid synthases"/>
    <property type="match status" value="1"/>
</dbReference>
<reference evidence="2 3" key="1">
    <citation type="submission" date="2013-02" db="EMBL/GenBank/DDBJ databases">
        <title>Draft Genome Sequence of Streptomyces afghaniensis, Which Produces Compounds of the Julimycin B-Complex.</title>
        <authorList>
            <person name="Gruening B.A."/>
            <person name="Praeg A."/>
            <person name="Erxleben A."/>
            <person name="Guenther S."/>
            <person name="Fiedler H.-P."/>
            <person name="Goodfellow M."/>
            <person name="Mueller M."/>
        </authorList>
    </citation>
    <scope>NUCLEOTIDE SEQUENCE [LARGE SCALE GENOMIC DNA]</scope>
    <source>
        <strain evidence="2 3">772</strain>
    </source>
</reference>
<proteinExistence type="predicted"/>
<dbReference type="EMBL" id="AOPY01001681">
    <property type="protein sequence ID" value="EPJ34789.1"/>
    <property type="molecule type" value="Genomic_DNA"/>
</dbReference>
<name>S4NA97_9ACTN</name>
<feature type="region of interest" description="Disordered" evidence="1">
    <location>
        <begin position="72"/>
        <end position="95"/>
    </location>
</feature>
<dbReference type="Proteomes" id="UP000015001">
    <property type="component" value="Unassembled WGS sequence"/>
</dbReference>
<dbReference type="OrthoDB" id="2989600at2"/>
<gene>
    <name evidence="2" type="ORF">STAFG_8174</name>
</gene>
<organism evidence="2 3">
    <name type="scientific">Streptomyces afghaniensis 772</name>
    <dbReference type="NCBI Taxonomy" id="1283301"/>
    <lineage>
        <taxon>Bacteria</taxon>
        <taxon>Bacillati</taxon>
        <taxon>Actinomycetota</taxon>
        <taxon>Actinomycetes</taxon>
        <taxon>Kitasatosporales</taxon>
        <taxon>Streptomycetaceae</taxon>
        <taxon>Streptomyces</taxon>
    </lineage>
</organism>
<sequence>MLGSNSAARAAEDAVALRDRVLRRFLVLRERVLPRASGELRRYLTDLGHGIRGNIEWGLRVPRYFSLGSATAGPGEVTPPEHIPWSDHPLDTSDEPPPLPSITWWWDDLPLRLARGRTRRQLRLST</sequence>
<keyword evidence="3" id="KW-1185">Reference proteome</keyword>
<comment type="caution">
    <text evidence="2">The sequence shown here is derived from an EMBL/GenBank/DDBJ whole genome shotgun (WGS) entry which is preliminary data.</text>
</comment>
<dbReference type="HOGENOM" id="CLU_1980232_0_0_11"/>
<evidence type="ECO:0000256" key="1">
    <source>
        <dbReference type="SAM" id="MobiDB-lite"/>
    </source>
</evidence>
<evidence type="ECO:0000313" key="2">
    <source>
        <dbReference type="EMBL" id="EPJ34789.1"/>
    </source>
</evidence>
<dbReference type="Gene3D" id="1.10.600.10">
    <property type="entry name" value="Farnesyl Diphosphate Synthase"/>
    <property type="match status" value="1"/>
</dbReference>
<protein>
    <submittedName>
        <fullName evidence="2">Uncharacterized protein</fullName>
    </submittedName>
</protein>
<evidence type="ECO:0000313" key="3">
    <source>
        <dbReference type="Proteomes" id="UP000015001"/>
    </source>
</evidence>
<dbReference type="RefSeq" id="WP_020277001.1">
    <property type="nucleotide sequence ID" value="NZ_KE354459.1"/>
</dbReference>
<dbReference type="InterPro" id="IPR008949">
    <property type="entry name" value="Isoprenoid_synthase_dom_sf"/>
</dbReference>
<dbReference type="AlphaFoldDB" id="S4NA97"/>
<accession>S4NA97</accession>
<dbReference type="PATRIC" id="fig|1283301.3.peg.8113"/>